<dbReference type="Proteomes" id="UP000091897">
    <property type="component" value="Chromosome"/>
</dbReference>
<evidence type="ECO:0000313" key="5">
    <source>
        <dbReference type="Proteomes" id="UP000092213"/>
    </source>
</evidence>
<evidence type="ECO:0000256" key="1">
    <source>
        <dbReference type="SAM" id="MobiDB-lite"/>
    </source>
</evidence>
<accession>A0A193FJT8</accession>
<name>A0A193FJT8_9BORD</name>
<evidence type="ECO:0000313" key="3">
    <source>
        <dbReference type="EMBL" id="ANN72586.1"/>
    </source>
</evidence>
<proteinExistence type="predicted"/>
<feature type="region of interest" description="Disordered" evidence="1">
    <location>
        <begin position="28"/>
        <end position="53"/>
    </location>
</feature>
<dbReference type="EMBL" id="CP016171">
    <property type="protein sequence ID" value="ANN72586.1"/>
    <property type="molecule type" value="Genomic_DNA"/>
</dbReference>
<dbReference type="EMBL" id="CP016170">
    <property type="protein sequence ID" value="ANN67498.1"/>
    <property type="molecule type" value="Genomic_DNA"/>
</dbReference>
<organism evidence="3 5">
    <name type="scientific">Bordetella bronchialis</name>
    <dbReference type="NCBI Taxonomy" id="463025"/>
    <lineage>
        <taxon>Bacteria</taxon>
        <taxon>Pseudomonadati</taxon>
        <taxon>Pseudomonadota</taxon>
        <taxon>Betaproteobacteria</taxon>
        <taxon>Burkholderiales</taxon>
        <taxon>Alcaligenaceae</taxon>
        <taxon>Bordetella</taxon>
    </lineage>
</organism>
<dbReference type="Proteomes" id="UP000092213">
    <property type="component" value="Chromosome"/>
</dbReference>
<dbReference type="STRING" id="463025.BAU08_15600"/>
<reference evidence="4 5" key="1">
    <citation type="submission" date="2016-06" db="EMBL/GenBank/DDBJ databases">
        <title>Complete genome sequences of Bordetella bronchialis and Bordetella flabilis.</title>
        <authorList>
            <person name="LiPuma J.J."/>
            <person name="Spilker T."/>
        </authorList>
    </citation>
    <scope>NUCLEOTIDE SEQUENCE [LARGE SCALE GENOMIC DNA]</scope>
    <source>
        <strain evidence="3 5">AU17976</strain>
        <strain evidence="2 4">AU3182</strain>
    </source>
</reference>
<evidence type="ECO:0000313" key="2">
    <source>
        <dbReference type="EMBL" id="ANN67498.1"/>
    </source>
</evidence>
<gene>
    <name evidence="2" type="ORF">BAU06_15370</name>
    <name evidence="3" type="ORF">BAU08_15600</name>
</gene>
<sequence>MSPSISAASAMSPAAGFLPGFFQPYRPDPPSVPSAPGARAVPGTSYRPQHDGAHAEFCRGPAFARYRDEMLANIGFVADRARQLGMADAASVEGAFRLLYRRRFEEAFYDTHAEYIDSAGKRALDNFCDALRGGSLPPEKQSTAIRNLATGLSVCASGAVRNLIDADRDLSLSCGGLRARVWRAKEDIVRAVLLEAVTDRLDLAVHIGTEIHFVNALWNHMAYALGLAAVPEPMSAAVLDRDFLALCEDRVLAALTPDRIATRIAVDCLSEFRSRTLFDAASPMLEGEAEWWNIVHGDILRDLGLTTSELGLSAFIGSDEAGLRYHVLDDPSLIALALLKAMHADRLLADAPVQVGEARESDGELIRLYSYGSCVAWRLRQAMQAGEVSWEAHEDVEVIRVEDLRALFQARRGNALQPHPATLARFLRSSDATELASVPAAWLGSRDRLLEVLARLEGQQAVRYLEDNMDWLLRDFPIRDRAAFVMDILDIGDVGYRLGRAWYSHLWLVRRMTWEQATRYVEDQMPVLLTQVPADHRTHFIDRVIHLGPAARSLATSWYPDPWAFLAERDATEDMTRLERWIRSDHYRAIEALAQYLGDWCAGTAGRTPPGAVARAFRTRDGAGMLYEVVRHGSPDTAAAMQGLLRQLLSSPSPINEEFARYLPAMFAGDGGAGFLPLLVRRRAMVIQAVQRMMFEPAVMQCIQAELPRILVGQDPRGAYPMWSMLVGTATAPGIAAYGALLGELATLPSMQPWLPQLLMPTWGVLDAADFARPGKHMIGRYALVSAVTAGDSDAIAAYHAILVLPAMQPYVADVLPQLVAARPGTARRWSSFQAGLLKRLFDARLPGYAAYRDMVGDPRILPFVLPALPPDAHAIRAGLLGVNEPAHDTNRTRRVSLLDWVERLFARFGA</sequence>
<evidence type="ECO:0000313" key="4">
    <source>
        <dbReference type="Proteomes" id="UP000091897"/>
    </source>
</evidence>
<dbReference type="AlphaFoldDB" id="A0A193FJT8"/>
<protein>
    <submittedName>
        <fullName evidence="3">Uncharacterized protein</fullName>
    </submittedName>
</protein>
<dbReference type="KEGG" id="bbro:BAU06_15370"/>
<keyword evidence="4" id="KW-1185">Reference proteome</keyword>